<evidence type="ECO:0000256" key="1">
    <source>
        <dbReference type="SAM" id="MobiDB-lite"/>
    </source>
</evidence>
<keyword evidence="2" id="KW-0472">Membrane</keyword>
<proteinExistence type="predicted"/>
<dbReference type="Proteomes" id="UP001597024">
    <property type="component" value="Unassembled WGS sequence"/>
</dbReference>
<gene>
    <name evidence="3" type="ORF">ACFQ08_16780</name>
</gene>
<evidence type="ECO:0000256" key="2">
    <source>
        <dbReference type="SAM" id="Phobius"/>
    </source>
</evidence>
<sequence length="208" mass="21276">MSSGPPEGPSANPDDWKSPYSTGPGQAPGYDAPAYGRPAYDQSPAYGQPPAYGLQNTQPSPGSGQQQPAYDPGYAQDHGQGYGQPAYDQGYGHPGHPVQGYGESPYGQYPPAYGPGPYPGPPQNVEGVKTHAIIALVISILLGLSCYVSIGGITGAILSALALGKVERDPQGARGLLKWTWISIGINVGLVVLGVGGIIVAGVSGAFD</sequence>
<feature type="region of interest" description="Disordered" evidence="1">
    <location>
        <begin position="1"/>
        <end position="114"/>
    </location>
</feature>
<organism evidence="3 4">
    <name type="scientific">Streptosporangium algeriense</name>
    <dbReference type="NCBI Taxonomy" id="1682748"/>
    <lineage>
        <taxon>Bacteria</taxon>
        <taxon>Bacillati</taxon>
        <taxon>Actinomycetota</taxon>
        <taxon>Actinomycetes</taxon>
        <taxon>Streptosporangiales</taxon>
        <taxon>Streptosporangiaceae</taxon>
        <taxon>Streptosporangium</taxon>
    </lineage>
</organism>
<keyword evidence="2" id="KW-1133">Transmembrane helix</keyword>
<feature type="transmembrane region" description="Helical" evidence="2">
    <location>
        <begin position="184"/>
        <end position="207"/>
    </location>
</feature>
<name>A0ABW3DT39_9ACTN</name>
<evidence type="ECO:0000313" key="3">
    <source>
        <dbReference type="EMBL" id="MFD0886202.1"/>
    </source>
</evidence>
<accession>A0ABW3DT39</accession>
<comment type="caution">
    <text evidence="3">The sequence shown here is derived from an EMBL/GenBank/DDBJ whole genome shotgun (WGS) entry which is preliminary data.</text>
</comment>
<dbReference type="EMBL" id="JBHTHX010000542">
    <property type="protein sequence ID" value="MFD0886202.1"/>
    <property type="molecule type" value="Genomic_DNA"/>
</dbReference>
<keyword evidence="4" id="KW-1185">Reference proteome</keyword>
<evidence type="ECO:0008006" key="5">
    <source>
        <dbReference type="Google" id="ProtNLM"/>
    </source>
</evidence>
<reference evidence="4" key="1">
    <citation type="journal article" date="2019" name="Int. J. Syst. Evol. Microbiol.">
        <title>The Global Catalogue of Microorganisms (GCM) 10K type strain sequencing project: providing services to taxonomists for standard genome sequencing and annotation.</title>
        <authorList>
            <consortium name="The Broad Institute Genomics Platform"/>
            <consortium name="The Broad Institute Genome Sequencing Center for Infectious Disease"/>
            <person name="Wu L."/>
            <person name="Ma J."/>
        </authorList>
    </citation>
    <scope>NUCLEOTIDE SEQUENCE [LARGE SCALE GENOMIC DNA]</scope>
    <source>
        <strain evidence="4">CCUG 62974</strain>
    </source>
</reference>
<evidence type="ECO:0000313" key="4">
    <source>
        <dbReference type="Proteomes" id="UP001597024"/>
    </source>
</evidence>
<feature type="compositionally biased region" description="Low complexity" evidence="1">
    <location>
        <begin position="58"/>
        <end position="68"/>
    </location>
</feature>
<protein>
    <recommendedName>
        <fullName evidence="5">DUF4190 domain-containing protein</fullName>
    </recommendedName>
</protein>
<keyword evidence="2" id="KW-0812">Transmembrane</keyword>
<feature type="transmembrane region" description="Helical" evidence="2">
    <location>
        <begin position="132"/>
        <end position="163"/>
    </location>
</feature>